<protein>
    <submittedName>
        <fullName evidence="8">LuxR family two component transcriptional regulator</fullName>
    </submittedName>
</protein>
<dbReference type="GO" id="GO:0000160">
    <property type="term" value="P:phosphorelay signal transduction system"/>
    <property type="evidence" value="ECO:0007669"/>
    <property type="project" value="InterPro"/>
</dbReference>
<gene>
    <name evidence="8" type="ORF">ATJ78_2366</name>
</gene>
<keyword evidence="2" id="KW-0805">Transcription regulation</keyword>
<dbReference type="Proteomes" id="UP000221369">
    <property type="component" value="Unassembled WGS sequence"/>
</dbReference>
<dbReference type="InterPro" id="IPR039420">
    <property type="entry name" value="WalR-like"/>
</dbReference>
<keyword evidence="4" id="KW-0804">Transcription</keyword>
<evidence type="ECO:0000256" key="2">
    <source>
        <dbReference type="ARBA" id="ARBA00023015"/>
    </source>
</evidence>
<keyword evidence="9" id="KW-1185">Reference proteome</keyword>
<dbReference type="AlphaFoldDB" id="A0A2A9DZQ4"/>
<dbReference type="Pfam" id="PF00196">
    <property type="entry name" value="GerE"/>
    <property type="match status" value="1"/>
</dbReference>
<dbReference type="PANTHER" id="PTHR43214:SF24">
    <property type="entry name" value="TRANSCRIPTIONAL REGULATORY PROTEIN NARL-RELATED"/>
    <property type="match status" value="1"/>
</dbReference>
<dbReference type="Gene3D" id="3.40.50.2300">
    <property type="match status" value="1"/>
</dbReference>
<evidence type="ECO:0000259" key="6">
    <source>
        <dbReference type="PROSITE" id="PS50043"/>
    </source>
</evidence>
<feature type="domain" description="HTH luxR-type" evidence="6">
    <location>
        <begin position="149"/>
        <end position="214"/>
    </location>
</feature>
<name>A0A2A9DZQ4_9MICO</name>
<dbReference type="InterPro" id="IPR001789">
    <property type="entry name" value="Sig_transdc_resp-reg_receiver"/>
</dbReference>
<evidence type="ECO:0000256" key="1">
    <source>
        <dbReference type="ARBA" id="ARBA00022553"/>
    </source>
</evidence>
<evidence type="ECO:0000256" key="4">
    <source>
        <dbReference type="ARBA" id="ARBA00023163"/>
    </source>
</evidence>
<dbReference type="CDD" id="cd06170">
    <property type="entry name" value="LuxR_C_like"/>
    <property type="match status" value="1"/>
</dbReference>
<dbReference type="InterPro" id="IPR000792">
    <property type="entry name" value="Tscrpt_reg_LuxR_C"/>
</dbReference>
<evidence type="ECO:0000256" key="5">
    <source>
        <dbReference type="PROSITE-ProRule" id="PRU00169"/>
    </source>
</evidence>
<dbReference type="RefSeq" id="WP_098408029.1">
    <property type="nucleotide sequence ID" value="NZ_PDJE01000001.1"/>
</dbReference>
<dbReference type="PROSITE" id="PS50043">
    <property type="entry name" value="HTH_LUXR_2"/>
    <property type="match status" value="1"/>
</dbReference>
<dbReference type="SUPFAM" id="SSF52172">
    <property type="entry name" value="CheY-like"/>
    <property type="match status" value="1"/>
</dbReference>
<dbReference type="SUPFAM" id="SSF46894">
    <property type="entry name" value="C-terminal effector domain of the bipartite response regulators"/>
    <property type="match status" value="1"/>
</dbReference>
<dbReference type="InterPro" id="IPR016032">
    <property type="entry name" value="Sig_transdc_resp-reg_C-effctor"/>
</dbReference>
<dbReference type="GO" id="GO:0003677">
    <property type="term" value="F:DNA binding"/>
    <property type="evidence" value="ECO:0007669"/>
    <property type="project" value="UniProtKB-KW"/>
</dbReference>
<dbReference type="PROSITE" id="PS00622">
    <property type="entry name" value="HTH_LUXR_1"/>
    <property type="match status" value="1"/>
</dbReference>
<dbReference type="CDD" id="cd17535">
    <property type="entry name" value="REC_NarL-like"/>
    <property type="match status" value="1"/>
</dbReference>
<dbReference type="Pfam" id="PF00072">
    <property type="entry name" value="Response_reg"/>
    <property type="match status" value="1"/>
</dbReference>
<comment type="caution">
    <text evidence="8">The sequence shown here is derived from an EMBL/GenBank/DDBJ whole genome shotgun (WGS) entry which is preliminary data.</text>
</comment>
<dbReference type="InterPro" id="IPR058245">
    <property type="entry name" value="NreC/VraR/RcsB-like_REC"/>
</dbReference>
<feature type="domain" description="Response regulatory" evidence="7">
    <location>
        <begin position="4"/>
        <end position="120"/>
    </location>
</feature>
<dbReference type="PRINTS" id="PR00038">
    <property type="entry name" value="HTHLUXR"/>
</dbReference>
<keyword evidence="3" id="KW-0238">DNA-binding</keyword>
<proteinExistence type="predicted"/>
<accession>A0A2A9DZQ4</accession>
<evidence type="ECO:0000256" key="3">
    <source>
        <dbReference type="ARBA" id="ARBA00023125"/>
    </source>
</evidence>
<reference evidence="8 9" key="1">
    <citation type="submission" date="2017-10" db="EMBL/GenBank/DDBJ databases">
        <title>Sequencing the genomes of 1000 actinobacteria strains.</title>
        <authorList>
            <person name="Klenk H.-P."/>
        </authorList>
    </citation>
    <scope>NUCLEOTIDE SEQUENCE [LARGE SCALE GENOMIC DNA]</scope>
    <source>
        <strain evidence="8 9">DSM 21798</strain>
    </source>
</reference>
<dbReference type="GO" id="GO:0006355">
    <property type="term" value="P:regulation of DNA-templated transcription"/>
    <property type="evidence" value="ECO:0007669"/>
    <property type="project" value="InterPro"/>
</dbReference>
<dbReference type="SMART" id="SM00421">
    <property type="entry name" value="HTH_LUXR"/>
    <property type="match status" value="1"/>
</dbReference>
<dbReference type="PANTHER" id="PTHR43214">
    <property type="entry name" value="TWO-COMPONENT RESPONSE REGULATOR"/>
    <property type="match status" value="1"/>
</dbReference>
<evidence type="ECO:0000313" key="8">
    <source>
        <dbReference type="EMBL" id="PFG31400.1"/>
    </source>
</evidence>
<sequence>MTIRILLVDDQDLMRLGLAMVLGDVPDFSVVGEAADGESGVARAGELNPDVVLMDVRMPGVDGIEATRRIVADHPETRVIVLTTFDLDEYAFSGLNAGASGFLVKDAPADQLIAAVRAVHAGDAAVSPRVTKRMLELYGGSLPEQGATASDELASLSERERDVLVLVGEGLTNTEIAARLYLAESTVKTHVGRLLAKLELRDRIGAVILAHRSGLV</sequence>
<organism evidence="8 9">
    <name type="scientific">Paramicrobacterium agarici</name>
    <dbReference type="NCBI Taxonomy" id="630514"/>
    <lineage>
        <taxon>Bacteria</taxon>
        <taxon>Bacillati</taxon>
        <taxon>Actinomycetota</taxon>
        <taxon>Actinomycetes</taxon>
        <taxon>Micrococcales</taxon>
        <taxon>Microbacteriaceae</taxon>
        <taxon>Paramicrobacterium</taxon>
    </lineage>
</organism>
<dbReference type="InterPro" id="IPR011006">
    <property type="entry name" value="CheY-like_superfamily"/>
</dbReference>
<evidence type="ECO:0000313" key="9">
    <source>
        <dbReference type="Proteomes" id="UP000221369"/>
    </source>
</evidence>
<keyword evidence="1 5" id="KW-0597">Phosphoprotein</keyword>
<dbReference type="SMART" id="SM00448">
    <property type="entry name" value="REC"/>
    <property type="match status" value="1"/>
</dbReference>
<feature type="modified residue" description="4-aspartylphosphate" evidence="5">
    <location>
        <position position="55"/>
    </location>
</feature>
<dbReference type="PROSITE" id="PS50110">
    <property type="entry name" value="RESPONSE_REGULATORY"/>
    <property type="match status" value="1"/>
</dbReference>
<evidence type="ECO:0000259" key="7">
    <source>
        <dbReference type="PROSITE" id="PS50110"/>
    </source>
</evidence>
<dbReference type="EMBL" id="PDJE01000001">
    <property type="protein sequence ID" value="PFG31400.1"/>
    <property type="molecule type" value="Genomic_DNA"/>
</dbReference>